<dbReference type="HAMAP" id="MF_01589">
    <property type="entry name" value="Cx_SAM_synthase"/>
    <property type="match status" value="1"/>
</dbReference>
<feature type="binding site" evidence="3 4">
    <location>
        <position position="38"/>
    </location>
    <ligand>
        <name>S-adenosyl-L-methionine</name>
        <dbReference type="ChEBI" id="CHEBI:59789"/>
    </ligand>
</feature>
<dbReference type="Gene3D" id="3.40.50.150">
    <property type="entry name" value="Vaccinia Virus protein VP39"/>
    <property type="match status" value="1"/>
</dbReference>
<feature type="binding site" evidence="3">
    <location>
        <position position="198"/>
    </location>
    <ligand>
        <name>S-adenosyl-L-methionine</name>
        <dbReference type="ChEBI" id="CHEBI:59789"/>
    </ligand>
</feature>
<dbReference type="Pfam" id="PF13649">
    <property type="entry name" value="Methyltransf_25"/>
    <property type="match status" value="1"/>
</dbReference>
<feature type="binding site" evidence="3 4">
    <location>
        <begin position="63"/>
        <end position="65"/>
    </location>
    <ligand>
        <name>S-adenosyl-L-methionine</name>
        <dbReference type="ChEBI" id="CHEBI:59789"/>
    </ligand>
</feature>
<dbReference type="OrthoDB" id="9779941at2"/>
<comment type="catalytic activity">
    <reaction evidence="3">
        <text>prephenate + S-adenosyl-L-methionine = carboxy-S-adenosyl-L-methionine + 3-phenylpyruvate + H2O</text>
        <dbReference type="Rhea" id="RHEA:51692"/>
        <dbReference type="ChEBI" id="CHEBI:15377"/>
        <dbReference type="ChEBI" id="CHEBI:18005"/>
        <dbReference type="ChEBI" id="CHEBI:29934"/>
        <dbReference type="ChEBI" id="CHEBI:59789"/>
        <dbReference type="ChEBI" id="CHEBI:134278"/>
    </reaction>
</comment>
<evidence type="ECO:0000256" key="4">
    <source>
        <dbReference type="PIRSR" id="PIRSR006325-1"/>
    </source>
</evidence>
<proteinExistence type="inferred from homology"/>
<dbReference type="GO" id="GO:1904047">
    <property type="term" value="F:S-adenosyl-L-methionine binding"/>
    <property type="evidence" value="ECO:0007669"/>
    <property type="project" value="UniProtKB-UniRule"/>
</dbReference>
<gene>
    <name evidence="3" type="primary">cmoA</name>
    <name evidence="6" type="ORF">SAMN02949497_0947</name>
</gene>
<dbReference type="GO" id="GO:0032259">
    <property type="term" value="P:methylation"/>
    <property type="evidence" value="ECO:0007669"/>
    <property type="project" value="UniProtKB-KW"/>
</dbReference>
<evidence type="ECO:0000259" key="5">
    <source>
        <dbReference type="Pfam" id="PF13649"/>
    </source>
</evidence>
<dbReference type="InterPro" id="IPR005271">
    <property type="entry name" value="CmoA"/>
</dbReference>
<dbReference type="STRING" id="1760988.SAMN02949497_0947"/>
<dbReference type="CDD" id="cd02440">
    <property type="entry name" value="AdoMet_MTases"/>
    <property type="match status" value="1"/>
</dbReference>
<dbReference type="PIRSF" id="PIRSF006325">
    <property type="entry name" value="MeTrfase_bac"/>
    <property type="match status" value="1"/>
</dbReference>
<dbReference type="PANTHER" id="PTHR43861:SF2">
    <property type="entry name" value="CARBOXY-S-ADENOSYL-L-METHIONINE SYNTHASE"/>
    <property type="match status" value="1"/>
</dbReference>
<feature type="domain" description="Methyltransferase" evidence="5">
    <location>
        <begin position="61"/>
        <end position="157"/>
    </location>
</feature>
<dbReference type="EC" id="2.1.3.-" evidence="3"/>
<name>A0A1Y6CTZ3_9GAMM</name>
<protein>
    <recommendedName>
        <fullName evidence="3">Carboxy-S-adenosyl-L-methionine synthase</fullName>
        <shortName evidence="3">Cx-SAM synthase</shortName>
        <ecNumber evidence="3">2.1.3.-</ecNumber>
    </recommendedName>
</protein>
<dbReference type="RefSeq" id="WP_085210413.1">
    <property type="nucleotide sequence ID" value="NZ_FXAM01000001.1"/>
</dbReference>
<dbReference type="InterPro" id="IPR041698">
    <property type="entry name" value="Methyltransf_25"/>
</dbReference>
<comment type="subunit">
    <text evidence="3">Homodimer.</text>
</comment>
<dbReference type="PANTHER" id="PTHR43861">
    <property type="entry name" value="TRANS-ACONITATE 2-METHYLTRANSFERASE-RELATED"/>
    <property type="match status" value="1"/>
</dbReference>
<reference evidence="6 7" key="1">
    <citation type="submission" date="2016-12" db="EMBL/GenBank/DDBJ databases">
        <authorList>
            <person name="Song W.-J."/>
            <person name="Kurnit D.M."/>
        </authorList>
    </citation>
    <scope>NUCLEOTIDE SEQUENCE [LARGE SCALE GENOMIC DNA]</scope>
    <source>
        <strain evidence="6 7">175</strain>
    </source>
</reference>
<accession>A0A1Y6CTZ3</accession>
<evidence type="ECO:0000313" key="6">
    <source>
        <dbReference type="EMBL" id="SMF93660.1"/>
    </source>
</evidence>
<keyword evidence="2 3" id="KW-0949">S-adenosyl-L-methionine</keyword>
<evidence type="ECO:0000256" key="2">
    <source>
        <dbReference type="ARBA" id="ARBA00022691"/>
    </source>
</evidence>
<evidence type="ECO:0000256" key="1">
    <source>
        <dbReference type="ARBA" id="ARBA00022679"/>
    </source>
</evidence>
<dbReference type="AlphaFoldDB" id="A0A1Y6CTZ3"/>
<dbReference type="Proteomes" id="UP000192923">
    <property type="component" value="Unassembled WGS sequence"/>
</dbReference>
<dbReference type="EMBL" id="FXAM01000001">
    <property type="protein sequence ID" value="SMF93660.1"/>
    <property type="molecule type" value="Genomic_DNA"/>
</dbReference>
<feature type="binding site" evidence="3 4">
    <location>
        <position position="131"/>
    </location>
    <ligand>
        <name>S-adenosyl-L-methionine</name>
        <dbReference type="ChEBI" id="CHEBI:59789"/>
    </ligand>
</feature>
<comment type="function">
    <text evidence="3">Catalyzes the conversion of S-adenosyl-L-methionine (SAM) to carboxy-S-adenosyl-L-methionine (Cx-SAM).</text>
</comment>
<comment type="caution">
    <text evidence="3">Lacks conserved residue(s) required for the propagation of feature annotation.</text>
</comment>
<sequence length="241" mass="27255">MSKDQLFRAPQPIAGDFNFGQETALVFDDMLDRSVPFYAELQRMIGEIAADFAAEGSRLYDLGCSTGTTLLCLDRVVPPGVAFVGVDASPEMLEQARQKLARHGLARSCELVRQNLDQGVALVDASVVVMNLTLQFVRPLHRDRLIAAIAQGTRANGCLILVEKVLGQDSTVNRLFIKYHYDFKKRNGYSELEIAQKREALENVLIPYHFEENRELLLRNGFRTCDVFFRWYNFCGMLAIK</sequence>
<keyword evidence="6" id="KW-0489">Methyltransferase</keyword>
<evidence type="ECO:0000256" key="3">
    <source>
        <dbReference type="HAMAP-Rule" id="MF_01589"/>
    </source>
</evidence>
<keyword evidence="7" id="KW-1185">Reference proteome</keyword>
<keyword evidence="1 3" id="KW-0808">Transferase</keyword>
<dbReference type="GO" id="GO:0002098">
    <property type="term" value="P:tRNA wobble uridine modification"/>
    <property type="evidence" value="ECO:0007669"/>
    <property type="project" value="InterPro"/>
</dbReference>
<evidence type="ECO:0000313" key="7">
    <source>
        <dbReference type="Proteomes" id="UP000192923"/>
    </source>
</evidence>
<dbReference type="NCBIfam" id="TIGR00740">
    <property type="entry name" value="carboxy-S-adenosyl-L-methionine synthase CmoA"/>
    <property type="match status" value="1"/>
</dbReference>
<organism evidence="6 7">
    <name type="scientific">Methylomagnum ishizawai</name>
    <dbReference type="NCBI Taxonomy" id="1760988"/>
    <lineage>
        <taxon>Bacteria</taxon>
        <taxon>Pseudomonadati</taxon>
        <taxon>Pseudomonadota</taxon>
        <taxon>Gammaproteobacteria</taxon>
        <taxon>Methylococcales</taxon>
        <taxon>Methylococcaceae</taxon>
        <taxon>Methylomagnum</taxon>
    </lineage>
</organism>
<dbReference type="SUPFAM" id="SSF53335">
    <property type="entry name" value="S-adenosyl-L-methionine-dependent methyltransferases"/>
    <property type="match status" value="1"/>
</dbReference>
<dbReference type="GO" id="GO:0016743">
    <property type="term" value="F:carboxyl- or carbamoyltransferase activity"/>
    <property type="evidence" value="ECO:0007669"/>
    <property type="project" value="UniProtKB-UniRule"/>
</dbReference>
<comment type="similarity">
    <text evidence="3">Belongs to the class I-like SAM-binding methyltransferase superfamily. Cx-SAM synthase family.</text>
</comment>
<dbReference type="GO" id="GO:0008168">
    <property type="term" value="F:methyltransferase activity"/>
    <property type="evidence" value="ECO:0007669"/>
    <property type="project" value="UniProtKB-KW"/>
</dbReference>
<dbReference type="InterPro" id="IPR029063">
    <property type="entry name" value="SAM-dependent_MTases_sf"/>
</dbReference>